<dbReference type="PROSITE" id="PS00028">
    <property type="entry name" value="ZINC_FINGER_C2H2_1"/>
    <property type="match status" value="1"/>
</dbReference>
<evidence type="ECO:0000313" key="4">
    <source>
        <dbReference type="Proteomes" id="UP000469890"/>
    </source>
</evidence>
<comment type="caution">
    <text evidence="3">The sequence shown here is derived from an EMBL/GenBank/DDBJ whole genome shotgun (WGS) entry which is preliminary data.</text>
</comment>
<feature type="domain" description="C2H2-type" evidence="2">
    <location>
        <begin position="21"/>
        <end position="49"/>
    </location>
</feature>
<dbReference type="InterPro" id="IPR013087">
    <property type="entry name" value="Znf_C2H2_type"/>
</dbReference>
<keyword evidence="1" id="KW-0862">Zinc</keyword>
<dbReference type="Proteomes" id="UP000469890">
    <property type="component" value="Unassembled WGS sequence"/>
</dbReference>
<gene>
    <name evidence="3" type="ORF">FB192DRAFT_1437564</name>
</gene>
<evidence type="ECO:0000259" key="2">
    <source>
        <dbReference type="PROSITE" id="PS50157"/>
    </source>
</evidence>
<evidence type="ECO:0000313" key="3">
    <source>
        <dbReference type="EMBL" id="KAF1801277.1"/>
    </source>
</evidence>
<name>A0A8H4BH47_MUCCL</name>
<keyword evidence="1" id="KW-0479">Metal-binding</keyword>
<organism evidence="3 4">
    <name type="scientific">Mucor circinelloides f. lusitanicus</name>
    <name type="common">Mucor racemosus var. lusitanicus</name>
    <dbReference type="NCBI Taxonomy" id="29924"/>
    <lineage>
        <taxon>Eukaryota</taxon>
        <taxon>Fungi</taxon>
        <taxon>Fungi incertae sedis</taxon>
        <taxon>Mucoromycota</taxon>
        <taxon>Mucoromycotina</taxon>
        <taxon>Mucoromycetes</taxon>
        <taxon>Mucorales</taxon>
        <taxon>Mucorineae</taxon>
        <taxon>Mucoraceae</taxon>
        <taxon>Mucor</taxon>
    </lineage>
</organism>
<reference evidence="3 4" key="1">
    <citation type="submission" date="2019-09" db="EMBL/GenBank/DDBJ databases">
        <authorList>
            <consortium name="DOE Joint Genome Institute"/>
            <person name="Mondo S.J."/>
            <person name="Navarro-Mendoza M.I."/>
            <person name="Perez-Arques C."/>
            <person name="Panchal S."/>
            <person name="Nicolas F.E."/>
            <person name="Ganguly P."/>
            <person name="Pangilinan J."/>
            <person name="Grigoriev I."/>
            <person name="Heitman J."/>
            <person name="Sanya K."/>
            <person name="Garre V."/>
        </authorList>
    </citation>
    <scope>NUCLEOTIDE SEQUENCE [LARGE SCALE GENOMIC DNA]</scope>
    <source>
        <strain evidence="3 4">MU402</strain>
    </source>
</reference>
<dbReference type="PROSITE" id="PS50157">
    <property type="entry name" value="ZINC_FINGER_C2H2_2"/>
    <property type="match status" value="1"/>
</dbReference>
<dbReference type="Gene3D" id="3.30.160.60">
    <property type="entry name" value="Classic Zinc Finger"/>
    <property type="match status" value="1"/>
</dbReference>
<dbReference type="SMART" id="SM00355">
    <property type="entry name" value="ZnF_C2H2"/>
    <property type="match status" value="2"/>
</dbReference>
<proteinExistence type="predicted"/>
<protein>
    <submittedName>
        <fullName evidence="3">C2H2-type zinc finger transcription factor</fullName>
    </submittedName>
</protein>
<keyword evidence="1" id="KW-0863">Zinc-finger</keyword>
<dbReference type="GO" id="GO:0008270">
    <property type="term" value="F:zinc ion binding"/>
    <property type="evidence" value="ECO:0007669"/>
    <property type="project" value="UniProtKB-KW"/>
</dbReference>
<accession>A0A8H4BH47</accession>
<dbReference type="EMBL" id="JAAECE010000005">
    <property type="protein sequence ID" value="KAF1801277.1"/>
    <property type="molecule type" value="Genomic_DNA"/>
</dbReference>
<sequence>MTNAQKRKVVTSGNKENRAKFACSGCDKAFESSASRRTHEYDKHTNAAFCTMETVTITIEKNEDDKFACPHCPKSPSFSGFQSVKKHIRTAHPKVPQLQPLHDKSNVEDFSFEGGSRLVLNEQNDNAGEMVKFLRLAPAMLVAKKEKITTYLPMFINQEAAPLVSDLSFTGTIISHSSKSNNNESLIQNAGLNFGYYAKIDESIGPFIEHGASNDEPFLRIENTIESISRVPPLFTGAIIADSTFTYIITSCEVYGRDATIDDHLENQGDSFPHAFDPVSRRYEDMKILVDKQSDGGGIINKLIIGTAHFNLLITGGFLLHPVSANAAAAGPTTHPYLINRDLNHASLYYREEHLDRFQAMTMPS</sequence>
<evidence type="ECO:0000256" key="1">
    <source>
        <dbReference type="PROSITE-ProRule" id="PRU00042"/>
    </source>
</evidence>
<dbReference type="AlphaFoldDB" id="A0A8H4BH47"/>